<dbReference type="AlphaFoldDB" id="A0A0F9B7L3"/>
<gene>
    <name evidence="1" type="ORF">LCGC14_2760800</name>
</gene>
<sequence>MALKHLFVSSKSDGADDTIVQAGDWNDVHVFDAEAANKVLAGPTSGADAVPGFRALVDADIPAAIARDAEVTADIATHAAIAASHHTKYTDAEALAAGIDDAASDPLAVDDAAADGIE</sequence>
<evidence type="ECO:0000313" key="1">
    <source>
        <dbReference type="EMBL" id="KKK86679.1"/>
    </source>
</evidence>
<reference evidence="1" key="1">
    <citation type="journal article" date="2015" name="Nature">
        <title>Complex archaea that bridge the gap between prokaryotes and eukaryotes.</title>
        <authorList>
            <person name="Spang A."/>
            <person name="Saw J.H."/>
            <person name="Jorgensen S.L."/>
            <person name="Zaremba-Niedzwiedzka K."/>
            <person name="Martijn J."/>
            <person name="Lind A.E."/>
            <person name="van Eijk R."/>
            <person name="Schleper C."/>
            <person name="Guy L."/>
            <person name="Ettema T.J."/>
        </authorList>
    </citation>
    <scope>NUCLEOTIDE SEQUENCE</scope>
</reference>
<dbReference type="EMBL" id="LAZR01050738">
    <property type="protein sequence ID" value="KKK86679.1"/>
    <property type="molecule type" value="Genomic_DNA"/>
</dbReference>
<feature type="non-terminal residue" evidence="1">
    <location>
        <position position="118"/>
    </location>
</feature>
<proteinExistence type="predicted"/>
<accession>A0A0F9B7L3</accession>
<comment type="caution">
    <text evidence="1">The sequence shown here is derived from an EMBL/GenBank/DDBJ whole genome shotgun (WGS) entry which is preliminary data.</text>
</comment>
<name>A0A0F9B7L3_9ZZZZ</name>
<protein>
    <submittedName>
        <fullName evidence="1">Uncharacterized protein</fullName>
    </submittedName>
</protein>
<organism evidence="1">
    <name type="scientific">marine sediment metagenome</name>
    <dbReference type="NCBI Taxonomy" id="412755"/>
    <lineage>
        <taxon>unclassified sequences</taxon>
        <taxon>metagenomes</taxon>
        <taxon>ecological metagenomes</taxon>
    </lineage>
</organism>